<proteinExistence type="predicted"/>
<keyword evidence="3" id="KW-1185">Reference proteome</keyword>
<dbReference type="Proteomes" id="UP000660262">
    <property type="component" value="Unassembled WGS sequence"/>
</dbReference>
<reference evidence="2" key="1">
    <citation type="submission" date="2020-10" db="EMBL/GenBank/DDBJ databases">
        <title>Unveiling of a novel bifunctional photoreceptor, Dualchrome1, isolated from a cosmopolitan green alga.</title>
        <authorList>
            <person name="Suzuki S."/>
            <person name="Kawachi M."/>
        </authorList>
    </citation>
    <scope>NUCLEOTIDE SEQUENCE</scope>
    <source>
        <strain evidence="2">NIES 2893</strain>
    </source>
</reference>
<dbReference type="InterPro" id="IPR036691">
    <property type="entry name" value="Endo/exonu/phosph_ase_sf"/>
</dbReference>
<evidence type="ECO:0008006" key="4">
    <source>
        <dbReference type="Google" id="ProtNLM"/>
    </source>
</evidence>
<feature type="region of interest" description="Disordered" evidence="1">
    <location>
        <begin position="52"/>
        <end position="71"/>
    </location>
</feature>
<dbReference type="EMBL" id="BNJQ01000017">
    <property type="protein sequence ID" value="GHP07691.1"/>
    <property type="molecule type" value="Genomic_DNA"/>
</dbReference>
<dbReference type="AlphaFoldDB" id="A0A830HQH6"/>
<organism evidence="2 3">
    <name type="scientific">Pycnococcus provasolii</name>
    <dbReference type="NCBI Taxonomy" id="41880"/>
    <lineage>
        <taxon>Eukaryota</taxon>
        <taxon>Viridiplantae</taxon>
        <taxon>Chlorophyta</taxon>
        <taxon>Pseudoscourfieldiophyceae</taxon>
        <taxon>Pseudoscourfieldiales</taxon>
        <taxon>Pycnococcaceae</taxon>
        <taxon>Pycnococcus</taxon>
    </lineage>
</organism>
<sequence>MSPDSPPPPPQQFVLVFGVQNVACMPFAGIGATNQLASRASKIAANMMMMGDDSTRTRRRRKSTTTTTTTSDIIAKNDPKEVHDGDDHDVKAIAAAADSGLPPPPLRLPDILAVQELFEKGNSQAYDAFVNQIQKKGTVVGTPTQNSGLVTLLLSEKCRLAEGFTPHFEPFKVTGPESCILRKGCQTMIVEVVDDGSLVVVVNAHMQSDLWFDGQRARISQYETVGRELARARRWCTHDAPATYRHQHRFAGAFVLGDLQAHTGSEEYKKMLEILKKTSSCVTILDGTSGLGDAYPIGKGFDRQHNAFTRSTPNMRSDYVLAFHWMSDSSSSSSTGIRSNVGIQTSSLTTSWILTPHDQEEEEGHEDEEESGVILSDHLGVEVAFVL</sequence>
<evidence type="ECO:0000313" key="2">
    <source>
        <dbReference type="EMBL" id="GHP07691.1"/>
    </source>
</evidence>
<evidence type="ECO:0000313" key="3">
    <source>
        <dbReference type="Proteomes" id="UP000660262"/>
    </source>
</evidence>
<evidence type="ECO:0000256" key="1">
    <source>
        <dbReference type="SAM" id="MobiDB-lite"/>
    </source>
</evidence>
<comment type="caution">
    <text evidence="2">The sequence shown here is derived from an EMBL/GenBank/DDBJ whole genome shotgun (WGS) entry which is preliminary data.</text>
</comment>
<dbReference type="Gene3D" id="3.60.10.10">
    <property type="entry name" value="Endonuclease/exonuclease/phosphatase"/>
    <property type="match status" value="1"/>
</dbReference>
<name>A0A830HQH6_9CHLO</name>
<protein>
    <recommendedName>
        <fullName evidence="4">Endonuclease/exonuclease/phosphatase domain-containing protein</fullName>
    </recommendedName>
</protein>
<dbReference type="SUPFAM" id="SSF56219">
    <property type="entry name" value="DNase I-like"/>
    <property type="match status" value="1"/>
</dbReference>
<accession>A0A830HQH6</accession>
<gene>
    <name evidence="2" type="ORF">PPROV_000643300</name>
</gene>